<dbReference type="EMBL" id="PFLW01000079">
    <property type="protein sequence ID" value="PIY88573.1"/>
    <property type="molecule type" value="Genomic_DNA"/>
</dbReference>
<proteinExistence type="inferred from homology"/>
<sequence>MKNTLIIAIASYFFVLFQTSFLVYFNIAGFVPNFILILVIILSIFETSAPKFSSSPGMWVAIFGGFWLDIFSSSPIGFEVLICLAVSIFIKFVFKRHVRFPKKLFGGI</sequence>
<organism evidence="9 10">
    <name type="scientific">Candidatus Nealsonbacteria bacterium CG_4_10_14_0_8_um_filter_37_14</name>
    <dbReference type="NCBI Taxonomy" id="1974684"/>
    <lineage>
        <taxon>Bacteria</taxon>
        <taxon>Candidatus Nealsoniibacteriota</taxon>
    </lineage>
</organism>
<comment type="similarity">
    <text evidence="2">Belongs to the MreD family.</text>
</comment>
<gene>
    <name evidence="9" type="primary">mreD</name>
    <name evidence="9" type="ORF">COY73_03305</name>
</gene>
<reference evidence="10" key="1">
    <citation type="submission" date="2017-09" db="EMBL/GenBank/DDBJ databases">
        <title>Depth-based differentiation of microbial function through sediment-hosted aquifers and enrichment of novel symbionts in the deep terrestrial subsurface.</title>
        <authorList>
            <person name="Probst A.J."/>
            <person name="Ladd B."/>
            <person name="Jarett J.K."/>
            <person name="Geller-Mcgrath D.E."/>
            <person name="Sieber C.M.K."/>
            <person name="Emerson J.B."/>
            <person name="Anantharaman K."/>
            <person name="Thomas B.C."/>
            <person name="Malmstrom R."/>
            <person name="Stieglmeier M."/>
            <person name="Klingl A."/>
            <person name="Woyke T."/>
            <person name="Ryan C.M."/>
            <person name="Banfield J.F."/>
        </authorList>
    </citation>
    <scope>NUCLEOTIDE SEQUENCE [LARGE SCALE GENOMIC DNA]</scope>
</reference>
<dbReference type="GO" id="GO:0008360">
    <property type="term" value="P:regulation of cell shape"/>
    <property type="evidence" value="ECO:0007669"/>
    <property type="project" value="UniProtKB-KW"/>
</dbReference>
<keyword evidence="3" id="KW-1003">Cell membrane</keyword>
<dbReference type="InterPro" id="IPR007227">
    <property type="entry name" value="Cell_shape_determining_MreD"/>
</dbReference>
<evidence type="ECO:0000256" key="7">
    <source>
        <dbReference type="ARBA" id="ARBA00023136"/>
    </source>
</evidence>
<dbReference type="AlphaFoldDB" id="A0A2M7R6C5"/>
<comment type="subcellular location">
    <subcellularLocation>
        <location evidence="1">Cell membrane</location>
        <topology evidence="1">Multi-pass membrane protein</topology>
    </subcellularLocation>
</comment>
<comment type="caution">
    <text evidence="9">The sequence shown here is derived from an EMBL/GenBank/DDBJ whole genome shotgun (WGS) entry which is preliminary data.</text>
</comment>
<dbReference type="Proteomes" id="UP000230767">
    <property type="component" value="Unassembled WGS sequence"/>
</dbReference>
<evidence type="ECO:0000256" key="6">
    <source>
        <dbReference type="ARBA" id="ARBA00022989"/>
    </source>
</evidence>
<name>A0A2M7R6C5_9BACT</name>
<evidence type="ECO:0000313" key="9">
    <source>
        <dbReference type="EMBL" id="PIY88573.1"/>
    </source>
</evidence>
<keyword evidence="5" id="KW-0133">Cell shape</keyword>
<evidence type="ECO:0000256" key="2">
    <source>
        <dbReference type="ARBA" id="ARBA00007776"/>
    </source>
</evidence>
<keyword evidence="7 8" id="KW-0472">Membrane</keyword>
<evidence type="ECO:0000256" key="3">
    <source>
        <dbReference type="ARBA" id="ARBA00022475"/>
    </source>
</evidence>
<evidence type="ECO:0000256" key="5">
    <source>
        <dbReference type="ARBA" id="ARBA00022960"/>
    </source>
</evidence>
<accession>A0A2M7R6C5</accession>
<evidence type="ECO:0000256" key="1">
    <source>
        <dbReference type="ARBA" id="ARBA00004651"/>
    </source>
</evidence>
<dbReference type="NCBIfam" id="TIGR03426">
    <property type="entry name" value="shape_MreD"/>
    <property type="match status" value="1"/>
</dbReference>
<keyword evidence="6 8" id="KW-1133">Transmembrane helix</keyword>
<keyword evidence="4 8" id="KW-0812">Transmembrane</keyword>
<feature type="transmembrane region" description="Helical" evidence="8">
    <location>
        <begin position="21"/>
        <end position="45"/>
    </location>
</feature>
<evidence type="ECO:0000256" key="4">
    <source>
        <dbReference type="ARBA" id="ARBA00022692"/>
    </source>
</evidence>
<dbReference type="GO" id="GO:0005886">
    <property type="term" value="C:plasma membrane"/>
    <property type="evidence" value="ECO:0007669"/>
    <property type="project" value="UniProtKB-SubCell"/>
</dbReference>
<evidence type="ECO:0000313" key="10">
    <source>
        <dbReference type="Proteomes" id="UP000230767"/>
    </source>
</evidence>
<evidence type="ECO:0000256" key="8">
    <source>
        <dbReference type="SAM" id="Phobius"/>
    </source>
</evidence>
<protein>
    <submittedName>
        <fullName evidence="9">Rod shape-determining protein MreD</fullName>
    </submittedName>
</protein>
<feature type="transmembrane region" description="Helical" evidence="8">
    <location>
        <begin position="76"/>
        <end position="94"/>
    </location>
</feature>